<protein>
    <submittedName>
        <fullName evidence="2">Double zinc ribbon protein</fullName>
    </submittedName>
</protein>
<dbReference type="Pfam" id="PF12773">
    <property type="entry name" value="DZR"/>
    <property type="match status" value="1"/>
</dbReference>
<organism evidence="2 3">
    <name type="scientific">Natranaerovirga pectinivora</name>
    <dbReference type="NCBI Taxonomy" id="682400"/>
    <lineage>
        <taxon>Bacteria</taxon>
        <taxon>Bacillati</taxon>
        <taxon>Bacillota</taxon>
        <taxon>Clostridia</taxon>
        <taxon>Lachnospirales</taxon>
        <taxon>Natranaerovirgaceae</taxon>
        <taxon>Natranaerovirga</taxon>
    </lineage>
</organism>
<gene>
    <name evidence="2" type="ORF">EDC18_10216</name>
</gene>
<evidence type="ECO:0000313" key="2">
    <source>
        <dbReference type="EMBL" id="TCT16002.1"/>
    </source>
</evidence>
<dbReference type="EMBL" id="SMAL01000002">
    <property type="protein sequence ID" value="TCT16002.1"/>
    <property type="molecule type" value="Genomic_DNA"/>
</dbReference>
<accession>A0A4R3MNC2</accession>
<dbReference type="InterPro" id="IPR025874">
    <property type="entry name" value="DZR"/>
</dbReference>
<dbReference type="OrthoDB" id="9788304at2"/>
<name>A0A4R3MNC2_9FIRM</name>
<keyword evidence="3" id="KW-1185">Reference proteome</keyword>
<evidence type="ECO:0000313" key="3">
    <source>
        <dbReference type="Proteomes" id="UP000294902"/>
    </source>
</evidence>
<evidence type="ECO:0000259" key="1">
    <source>
        <dbReference type="Pfam" id="PF12773"/>
    </source>
</evidence>
<dbReference type="AlphaFoldDB" id="A0A4R3MNC2"/>
<dbReference type="Proteomes" id="UP000294902">
    <property type="component" value="Unassembled WGS sequence"/>
</dbReference>
<proteinExistence type="predicted"/>
<comment type="caution">
    <text evidence="2">The sequence shown here is derived from an EMBL/GenBank/DDBJ whole genome shotgun (WGS) entry which is preliminary data.</text>
</comment>
<reference evidence="2 3" key="1">
    <citation type="submission" date="2019-03" db="EMBL/GenBank/DDBJ databases">
        <title>Genomic Encyclopedia of Type Strains, Phase IV (KMG-IV): sequencing the most valuable type-strain genomes for metagenomic binning, comparative biology and taxonomic classification.</title>
        <authorList>
            <person name="Goeker M."/>
        </authorList>
    </citation>
    <scope>NUCLEOTIDE SEQUENCE [LARGE SCALE GENOMIC DNA]</scope>
    <source>
        <strain evidence="2 3">DSM 24629</strain>
    </source>
</reference>
<dbReference type="RefSeq" id="WP_132250038.1">
    <property type="nucleotide sequence ID" value="NZ_SMAL01000002.1"/>
</dbReference>
<feature type="domain" description="DZANK-type" evidence="1">
    <location>
        <begin position="3"/>
        <end position="46"/>
    </location>
</feature>
<sequence>MICLKCDVKLADGALFCHKCGTKVEVICLSCGKKLIEGAVFCTFCGKEVLGINKQDGLMVEDNNVGIA</sequence>